<proteinExistence type="inferred from homology"/>
<gene>
    <name evidence="14" type="ORF">EJ05DRAFT_523098</name>
</gene>
<evidence type="ECO:0000256" key="10">
    <source>
        <dbReference type="PIRNR" id="PIRNR016302"/>
    </source>
</evidence>
<dbReference type="GO" id="GO:0009272">
    <property type="term" value="P:fungal-type cell wall biogenesis"/>
    <property type="evidence" value="ECO:0007669"/>
    <property type="project" value="TreeGrafter"/>
</dbReference>
<evidence type="ECO:0000256" key="6">
    <source>
        <dbReference type="ARBA" id="ARBA00022801"/>
    </source>
</evidence>
<dbReference type="InterPro" id="IPR005198">
    <property type="entry name" value="Glyco_hydro_76"/>
</dbReference>
<reference evidence="14" key="1">
    <citation type="journal article" date="2020" name="Stud. Mycol.">
        <title>101 Dothideomycetes genomes: a test case for predicting lifestyles and emergence of pathogens.</title>
        <authorList>
            <person name="Haridas S."/>
            <person name="Albert R."/>
            <person name="Binder M."/>
            <person name="Bloem J."/>
            <person name="Labutti K."/>
            <person name="Salamov A."/>
            <person name="Andreopoulos B."/>
            <person name="Baker S."/>
            <person name="Barry K."/>
            <person name="Bills G."/>
            <person name="Bluhm B."/>
            <person name="Cannon C."/>
            <person name="Castanera R."/>
            <person name="Culley D."/>
            <person name="Daum C."/>
            <person name="Ezra D."/>
            <person name="Gonzalez J."/>
            <person name="Henrissat B."/>
            <person name="Kuo A."/>
            <person name="Liang C."/>
            <person name="Lipzen A."/>
            <person name="Lutzoni F."/>
            <person name="Magnuson J."/>
            <person name="Mondo S."/>
            <person name="Nolan M."/>
            <person name="Ohm R."/>
            <person name="Pangilinan J."/>
            <person name="Park H.-J."/>
            <person name="Ramirez L."/>
            <person name="Alfaro M."/>
            <person name="Sun H."/>
            <person name="Tritt A."/>
            <person name="Yoshinaga Y."/>
            <person name="Zwiers L.-H."/>
            <person name="Turgeon B."/>
            <person name="Goodwin S."/>
            <person name="Spatafora J."/>
            <person name="Crous P."/>
            <person name="Grigoriev I."/>
        </authorList>
    </citation>
    <scope>NUCLEOTIDE SEQUENCE</scope>
    <source>
        <strain evidence="14">CBS 121739</strain>
    </source>
</reference>
<keyword evidence="12" id="KW-1133">Transmembrane helix</keyword>
<dbReference type="GO" id="GO:0012505">
    <property type="term" value="C:endomembrane system"/>
    <property type="evidence" value="ECO:0007669"/>
    <property type="project" value="UniProtKB-SubCell"/>
</dbReference>
<evidence type="ECO:0000256" key="4">
    <source>
        <dbReference type="ARBA" id="ARBA00012350"/>
    </source>
</evidence>
<evidence type="ECO:0000256" key="13">
    <source>
        <dbReference type="SAM" id="SignalP"/>
    </source>
</evidence>
<keyword evidence="5 13" id="KW-0732">Signal</keyword>
<protein>
    <recommendedName>
        <fullName evidence="4 10">Mannan endo-1,6-alpha-mannosidase</fullName>
        <ecNumber evidence="4 10">3.2.1.101</ecNumber>
    </recommendedName>
</protein>
<dbReference type="GeneID" id="54489847"/>
<feature type="region of interest" description="Disordered" evidence="11">
    <location>
        <begin position="386"/>
        <end position="406"/>
    </location>
</feature>
<keyword evidence="6 10" id="KW-0378">Hydrolase</keyword>
<evidence type="ECO:0000313" key="15">
    <source>
        <dbReference type="Proteomes" id="UP000799437"/>
    </source>
</evidence>
<keyword evidence="7 12" id="KW-0472">Membrane</keyword>
<dbReference type="Proteomes" id="UP000799437">
    <property type="component" value="Unassembled WGS sequence"/>
</dbReference>
<dbReference type="Gene3D" id="1.50.10.20">
    <property type="match status" value="1"/>
</dbReference>
<evidence type="ECO:0000256" key="5">
    <source>
        <dbReference type="ARBA" id="ARBA00022729"/>
    </source>
</evidence>
<evidence type="ECO:0000256" key="9">
    <source>
        <dbReference type="ARBA" id="ARBA00023295"/>
    </source>
</evidence>
<keyword evidence="15" id="KW-1185">Reference proteome</keyword>
<evidence type="ECO:0000256" key="7">
    <source>
        <dbReference type="ARBA" id="ARBA00023136"/>
    </source>
</evidence>
<keyword evidence="12" id="KW-0812">Transmembrane</keyword>
<name>A0A6A6VSJ4_9PEZI</name>
<dbReference type="EC" id="3.2.1.101" evidence="4 10"/>
<dbReference type="RefSeq" id="XP_033596013.1">
    <property type="nucleotide sequence ID" value="XM_033748793.1"/>
</dbReference>
<dbReference type="SUPFAM" id="SSF48208">
    <property type="entry name" value="Six-hairpin glycosidases"/>
    <property type="match status" value="1"/>
</dbReference>
<accession>A0A6A6VSJ4</accession>
<evidence type="ECO:0000313" key="14">
    <source>
        <dbReference type="EMBL" id="KAF2753562.1"/>
    </source>
</evidence>
<dbReference type="GO" id="GO:0008496">
    <property type="term" value="F:mannan endo-1,6-alpha-mannosidase activity"/>
    <property type="evidence" value="ECO:0007669"/>
    <property type="project" value="UniProtKB-UniRule"/>
</dbReference>
<evidence type="ECO:0000256" key="2">
    <source>
        <dbReference type="ARBA" id="ARBA00004308"/>
    </source>
</evidence>
<organism evidence="14 15">
    <name type="scientific">Pseudovirgaria hyperparasitica</name>
    <dbReference type="NCBI Taxonomy" id="470096"/>
    <lineage>
        <taxon>Eukaryota</taxon>
        <taxon>Fungi</taxon>
        <taxon>Dikarya</taxon>
        <taxon>Ascomycota</taxon>
        <taxon>Pezizomycotina</taxon>
        <taxon>Dothideomycetes</taxon>
        <taxon>Dothideomycetes incertae sedis</taxon>
        <taxon>Acrospermales</taxon>
        <taxon>Acrospermaceae</taxon>
        <taxon>Pseudovirgaria</taxon>
    </lineage>
</organism>
<dbReference type="Pfam" id="PF03663">
    <property type="entry name" value="Glyco_hydro_76"/>
    <property type="match status" value="1"/>
</dbReference>
<dbReference type="InterPro" id="IPR014480">
    <property type="entry name" value="Mannan-1_6-alpha_mannosidase"/>
</dbReference>
<dbReference type="PANTHER" id="PTHR12145:SF36">
    <property type="entry name" value="MANNAN ENDO-1,6-ALPHA-MANNOSIDASE DCW1"/>
    <property type="match status" value="1"/>
</dbReference>
<dbReference type="AlphaFoldDB" id="A0A6A6VSJ4"/>
<dbReference type="PANTHER" id="PTHR12145">
    <property type="entry name" value="MANNAN ENDO-1,6-ALPHA-MANNOSIDASE DCW1"/>
    <property type="match status" value="1"/>
</dbReference>
<dbReference type="OrthoDB" id="4187847at2759"/>
<evidence type="ECO:0000256" key="1">
    <source>
        <dbReference type="ARBA" id="ARBA00001452"/>
    </source>
</evidence>
<dbReference type="EMBL" id="ML996584">
    <property type="protein sequence ID" value="KAF2753562.1"/>
    <property type="molecule type" value="Genomic_DNA"/>
</dbReference>
<comment type="catalytic activity">
    <reaction evidence="1 10">
        <text>Random hydrolysis of (1-&gt;6)-alpha-D-mannosidic linkages in unbranched (1-&gt;6)-mannans.</text>
        <dbReference type="EC" id="3.2.1.101"/>
    </reaction>
</comment>
<comment type="similarity">
    <text evidence="3 10">Belongs to the glycosyl hydrolase 76 family.</text>
</comment>
<dbReference type="InterPro" id="IPR008928">
    <property type="entry name" value="6-hairpin_glycosidase_sf"/>
</dbReference>
<feature type="compositionally biased region" description="Polar residues" evidence="11">
    <location>
        <begin position="386"/>
        <end position="402"/>
    </location>
</feature>
<sequence length="448" mass="48834">MKLFSPEVLGAVLFIASTADAISLTIDSADSVKSAAGAVAKGLTSYYTGYRPGDVPGNLPDPYYWWEAGAMFNALIDYWHYTGDDQYNEIIFQALLHQTGEDDDYMPVNQSQSLGNDDQGFWGMAAMSAAERGFKDPPADQPQWLALAQAVFNTQASRWDTTTCGGGLRWQIFTFNNGYNYKNTISNGCFFNVAARLARYTGNNTYSDWAEKTWDWVRSISLSDDTVHFFDGSDDLKNCSEVNHIQWTYNAGIFMLGAAHMYNYTESETWKSRLDGIIKGVSVFLSPDANNVIYEVACEPHNTCDEDQRSFKAYLARWIGSTMQVAPYTQETLMPILQASAAAAAKVCADDGTCGQVWYTGTDDGLRGVGEQMSALEVMQNLLAPSSSPPLTNTTGGTSIGNPNAGADSKDSPIVFSQVTAGDKAGAGFLTTLVLVGILAGAYWMIAY</sequence>
<dbReference type="PIRSF" id="PIRSF016302">
    <property type="entry name" value="Man_a_manosd"/>
    <property type="match status" value="1"/>
</dbReference>
<evidence type="ECO:0000256" key="8">
    <source>
        <dbReference type="ARBA" id="ARBA00023180"/>
    </source>
</evidence>
<keyword evidence="8" id="KW-0325">Glycoprotein</keyword>
<dbReference type="GO" id="GO:0016052">
    <property type="term" value="P:carbohydrate catabolic process"/>
    <property type="evidence" value="ECO:0007669"/>
    <property type="project" value="InterPro"/>
</dbReference>
<feature type="transmembrane region" description="Helical" evidence="12">
    <location>
        <begin position="425"/>
        <end position="446"/>
    </location>
</feature>
<keyword evidence="9 10" id="KW-0326">Glycosidase</keyword>
<evidence type="ECO:0000256" key="3">
    <source>
        <dbReference type="ARBA" id="ARBA00009699"/>
    </source>
</evidence>
<feature type="signal peptide" evidence="13">
    <location>
        <begin position="1"/>
        <end position="21"/>
    </location>
</feature>
<evidence type="ECO:0000256" key="12">
    <source>
        <dbReference type="SAM" id="Phobius"/>
    </source>
</evidence>
<comment type="subcellular location">
    <subcellularLocation>
        <location evidence="2">Endomembrane system</location>
    </subcellularLocation>
</comment>
<dbReference type="FunFam" id="1.50.10.20:FF:000006">
    <property type="entry name" value="Mannan endo-1,6-alpha-mannosidase"/>
    <property type="match status" value="1"/>
</dbReference>
<evidence type="ECO:0000256" key="11">
    <source>
        <dbReference type="SAM" id="MobiDB-lite"/>
    </source>
</evidence>
<feature type="chain" id="PRO_5025645696" description="Mannan endo-1,6-alpha-mannosidase" evidence="13">
    <location>
        <begin position="22"/>
        <end position="448"/>
    </location>
</feature>